<sequence length="322" mass="34136">MKFDSATHSDYVVASRRVGAVSATFNIGLCAVVVAVLLSLAFQSTALTPQVSSWLLPIAIVALALGVPHGAMDHLTLRRTLTSGQFSVLALVYILIAGLGTAAIIVAPIPAFLVVLAATVWHFGTGDIEASCSLRGTPPQTGLSRVVLALALGSAPVLLPLTSPASAATLTLIEPQLGQLVTPVRILIVRTAVFIVIAVALAILVRRKNYRATFELVALTALGCLASPLLAFAIYFGLWHALRHTARLAQHLYGEVSAQTLGLTFRRGLPSLIGFIVVAGILATRMTSLESAGAWLWFGLAIVWGLTLPHMVFVYAFDRRRS</sequence>
<keyword evidence="1" id="KW-0812">Transmembrane</keyword>
<proteinExistence type="inferred from homology"/>
<accession>A0A6J7GE47</accession>
<dbReference type="InterPro" id="IPR022270">
    <property type="entry name" value="Blh_diox"/>
</dbReference>
<evidence type="ECO:0000313" key="2">
    <source>
        <dbReference type="EMBL" id="CAB4903275.1"/>
    </source>
</evidence>
<protein>
    <submittedName>
        <fullName evidence="2">Unannotated protein</fullName>
    </submittedName>
</protein>
<dbReference type="EMBL" id="CAFBMO010000017">
    <property type="protein sequence ID" value="CAB4903275.1"/>
    <property type="molecule type" value="Genomic_DNA"/>
</dbReference>
<feature type="transmembrane region" description="Helical" evidence="1">
    <location>
        <begin position="216"/>
        <end position="238"/>
    </location>
</feature>
<name>A0A6J7GE47_9ZZZZ</name>
<feature type="transmembrane region" description="Helical" evidence="1">
    <location>
        <begin position="295"/>
        <end position="317"/>
    </location>
</feature>
<feature type="transmembrane region" description="Helical" evidence="1">
    <location>
        <begin position="142"/>
        <end position="162"/>
    </location>
</feature>
<dbReference type="AlphaFoldDB" id="A0A6J7GE47"/>
<organism evidence="2">
    <name type="scientific">freshwater metagenome</name>
    <dbReference type="NCBI Taxonomy" id="449393"/>
    <lineage>
        <taxon>unclassified sequences</taxon>
        <taxon>metagenomes</taxon>
        <taxon>ecological metagenomes</taxon>
    </lineage>
</organism>
<evidence type="ECO:0000256" key="1">
    <source>
        <dbReference type="SAM" id="Phobius"/>
    </source>
</evidence>
<feature type="transmembrane region" description="Helical" evidence="1">
    <location>
        <begin position="182"/>
        <end position="204"/>
    </location>
</feature>
<dbReference type="GO" id="GO:0016702">
    <property type="term" value="F:oxidoreductase activity, acting on single donors with incorporation of molecular oxygen, incorporation of two atoms of oxygen"/>
    <property type="evidence" value="ECO:0007669"/>
    <property type="project" value="InterPro"/>
</dbReference>
<feature type="transmembrane region" description="Helical" evidence="1">
    <location>
        <begin position="91"/>
        <end position="121"/>
    </location>
</feature>
<feature type="transmembrane region" description="Helical" evidence="1">
    <location>
        <begin position="54"/>
        <end position="71"/>
    </location>
</feature>
<feature type="transmembrane region" description="Helical" evidence="1">
    <location>
        <begin position="265"/>
        <end position="283"/>
    </location>
</feature>
<gene>
    <name evidence="2" type="ORF">UFOPK3576_00591</name>
</gene>
<dbReference type="Pfam" id="PF15461">
    <property type="entry name" value="BCD"/>
    <property type="match status" value="1"/>
</dbReference>
<keyword evidence="1" id="KW-1133">Transmembrane helix</keyword>
<dbReference type="HAMAP" id="MF_02093">
    <property type="entry name" value="Beta_carotene_diox"/>
    <property type="match status" value="1"/>
</dbReference>
<keyword evidence="1" id="KW-0472">Membrane</keyword>
<feature type="transmembrane region" description="Helical" evidence="1">
    <location>
        <begin position="20"/>
        <end position="42"/>
    </location>
</feature>
<reference evidence="2" key="1">
    <citation type="submission" date="2020-05" db="EMBL/GenBank/DDBJ databases">
        <authorList>
            <person name="Chiriac C."/>
            <person name="Salcher M."/>
            <person name="Ghai R."/>
            <person name="Kavagutti S V."/>
        </authorList>
    </citation>
    <scope>NUCLEOTIDE SEQUENCE</scope>
</reference>
<dbReference type="NCBIfam" id="TIGR03753">
    <property type="entry name" value="blh_monoox"/>
    <property type="match status" value="1"/>
</dbReference>